<name>A0ABS1HED0_9BACT</name>
<accession>A0ABS1HED0</accession>
<dbReference type="Pfam" id="PF01551">
    <property type="entry name" value="Peptidase_M23"/>
    <property type="match status" value="1"/>
</dbReference>
<gene>
    <name evidence="4" type="ORF">JIV24_01645</name>
</gene>
<sequence length="326" mass="37587">MSKVKYRYNPETLSYDKIDKGYKYYISRASIYSLFVLLVGVLSFFIYPHVIKSPVEKRLERENHQLLAQYDVMNKKLDQLELVLDDIELRDENIYRTIFQADSIPNSIRRAGFGGVNRYQHLESMNNADMVVSTARRLDIVMKQLYVQSTSFDEVISLAMRKEEMLRCTPAIMPISNRDLRRTASGWGPRIHPIYKDKRMHWGMDFTAPTGTDIYAAADGVVSRITVGKISSGYGKRIEIDHGFGYKTLYAHLHDFNVKKGQKVKRGDVIGYVGSTGGSTAPHLHYEVHVKGKKVNPHHYYFKEDFTAEQYDKMIQISTNSNQTFD</sequence>
<evidence type="ECO:0000256" key="1">
    <source>
        <dbReference type="SAM" id="Coils"/>
    </source>
</evidence>
<dbReference type="PANTHER" id="PTHR21666:SF286">
    <property type="entry name" value="LIPOPROTEIN NLPD"/>
    <property type="match status" value="1"/>
</dbReference>
<feature type="transmembrane region" description="Helical" evidence="2">
    <location>
        <begin position="29"/>
        <end position="47"/>
    </location>
</feature>
<evidence type="ECO:0000259" key="3">
    <source>
        <dbReference type="Pfam" id="PF01551"/>
    </source>
</evidence>
<feature type="coiled-coil region" evidence="1">
    <location>
        <begin position="56"/>
        <end position="90"/>
    </location>
</feature>
<keyword evidence="2" id="KW-0472">Membrane</keyword>
<dbReference type="EMBL" id="JAENRR010000002">
    <property type="protein sequence ID" value="MBK3516024.1"/>
    <property type="molecule type" value="Genomic_DNA"/>
</dbReference>
<dbReference type="Gene3D" id="2.70.70.10">
    <property type="entry name" value="Glucose Permease (Domain IIA)"/>
    <property type="match status" value="1"/>
</dbReference>
<proteinExistence type="predicted"/>
<dbReference type="SUPFAM" id="SSF51261">
    <property type="entry name" value="Duplicated hybrid motif"/>
    <property type="match status" value="1"/>
</dbReference>
<dbReference type="RefSeq" id="WP_200463254.1">
    <property type="nucleotide sequence ID" value="NZ_JAENRR010000002.1"/>
</dbReference>
<dbReference type="Proteomes" id="UP000605676">
    <property type="component" value="Unassembled WGS sequence"/>
</dbReference>
<keyword evidence="1" id="KW-0175">Coiled coil</keyword>
<keyword evidence="2" id="KW-0812">Transmembrane</keyword>
<protein>
    <submittedName>
        <fullName evidence="4">M23 family metallopeptidase</fullName>
    </submittedName>
</protein>
<evidence type="ECO:0000256" key="2">
    <source>
        <dbReference type="SAM" id="Phobius"/>
    </source>
</evidence>
<keyword evidence="2" id="KW-1133">Transmembrane helix</keyword>
<dbReference type="PANTHER" id="PTHR21666">
    <property type="entry name" value="PEPTIDASE-RELATED"/>
    <property type="match status" value="1"/>
</dbReference>
<feature type="domain" description="M23ase beta-sheet core" evidence="3">
    <location>
        <begin position="199"/>
        <end position="297"/>
    </location>
</feature>
<organism evidence="4 5">
    <name type="scientific">Carboxylicivirga marina</name>
    <dbReference type="NCBI Taxonomy" id="2800988"/>
    <lineage>
        <taxon>Bacteria</taxon>
        <taxon>Pseudomonadati</taxon>
        <taxon>Bacteroidota</taxon>
        <taxon>Bacteroidia</taxon>
        <taxon>Marinilabiliales</taxon>
        <taxon>Marinilabiliaceae</taxon>
        <taxon>Carboxylicivirga</taxon>
    </lineage>
</organism>
<evidence type="ECO:0000313" key="4">
    <source>
        <dbReference type="EMBL" id="MBK3516024.1"/>
    </source>
</evidence>
<comment type="caution">
    <text evidence="4">The sequence shown here is derived from an EMBL/GenBank/DDBJ whole genome shotgun (WGS) entry which is preliminary data.</text>
</comment>
<dbReference type="InterPro" id="IPR016047">
    <property type="entry name" value="M23ase_b-sheet_dom"/>
</dbReference>
<reference evidence="4 5" key="1">
    <citation type="submission" date="2021-01" db="EMBL/GenBank/DDBJ databases">
        <title>Carboxyliciviraga sp.nov., isolated from coastal sediments.</title>
        <authorList>
            <person name="Lu D."/>
            <person name="Zhang T."/>
        </authorList>
    </citation>
    <scope>NUCLEOTIDE SEQUENCE [LARGE SCALE GENOMIC DNA]</scope>
    <source>
        <strain evidence="4 5">N1Y132</strain>
    </source>
</reference>
<dbReference type="InterPro" id="IPR011055">
    <property type="entry name" value="Dup_hybrid_motif"/>
</dbReference>
<dbReference type="InterPro" id="IPR050570">
    <property type="entry name" value="Cell_wall_metabolism_enzyme"/>
</dbReference>
<evidence type="ECO:0000313" key="5">
    <source>
        <dbReference type="Proteomes" id="UP000605676"/>
    </source>
</evidence>
<dbReference type="CDD" id="cd12797">
    <property type="entry name" value="M23_peptidase"/>
    <property type="match status" value="1"/>
</dbReference>
<keyword evidence="5" id="KW-1185">Reference proteome</keyword>